<dbReference type="GO" id="GO:0008448">
    <property type="term" value="F:N-acetylglucosamine-6-phosphate deacetylase activity"/>
    <property type="evidence" value="ECO:0007669"/>
    <property type="project" value="TreeGrafter"/>
</dbReference>
<dbReference type="GO" id="GO:0047420">
    <property type="term" value="F:N-acyl-D-amino-acid deacylase activity"/>
    <property type="evidence" value="ECO:0007669"/>
    <property type="project" value="UniProtKB-EC"/>
</dbReference>
<dbReference type="InParanoid" id="A0A517SDY3"/>
<protein>
    <submittedName>
        <fullName evidence="5">D-aminoacylase</fullName>
        <ecNumber evidence="5">3.5.1.81</ecNumber>
    </submittedName>
</protein>
<gene>
    <name evidence="5" type="primary">dan_2</name>
    <name evidence="5" type="ORF">Pan44_23630</name>
</gene>
<evidence type="ECO:0000259" key="4">
    <source>
        <dbReference type="Pfam" id="PF07969"/>
    </source>
</evidence>
<dbReference type="Gene3D" id="3.20.20.140">
    <property type="entry name" value="Metal-dependent hydrolases"/>
    <property type="match status" value="1"/>
</dbReference>
<dbReference type="Gene3D" id="2.30.40.10">
    <property type="entry name" value="Urease, subunit C, domain 1"/>
    <property type="match status" value="1"/>
</dbReference>
<dbReference type="Proteomes" id="UP000315700">
    <property type="component" value="Chromosome"/>
</dbReference>
<evidence type="ECO:0000256" key="2">
    <source>
        <dbReference type="ARBA" id="ARBA00022801"/>
    </source>
</evidence>
<dbReference type="Gene3D" id="3.30.1490.130">
    <property type="entry name" value="D-aminoacylase. Domain 3"/>
    <property type="match status" value="1"/>
</dbReference>
<dbReference type="GO" id="GO:0006046">
    <property type="term" value="P:N-acetylglucosamine catabolic process"/>
    <property type="evidence" value="ECO:0007669"/>
    <property type="project" value="TreeGrafter"/>
</dbReference>
<dbReference type="EMBL" id="CP036271">
    <property type="protein sequence ID" value="QDT54334.1"/>
    <property type="molecule type" value="Genomic_DNA"/>
</dbReference>
<keyword evidence="6" id="KW-1185">Reference proteome</keyword>
<dbReference type="CDD" id="cd01297">
    <property type="entry name" value="D-aminoacylase"/>
    <property type="match status" value="1"/>
</dbReference>
<feature type="signal peptide" evidence="3">
    <location>
        <begin position="1"/>
        <end position="22"/>
    </location>
</feature>
<organism evidence="5 6">
    <name type="scientific">Caulifigura coniformis</name>
    <dbReference type="NCBI Taxonomy" id="2527983"/>
    <lineage>
        <taxon>Bacteria</taxon>
        <taxon>Pseudomonadati</taxon>
        <taxon>Planctomycetota</taxon>
        <taxon>Planctomycetia</taxon>
        <taxon>Planctomycetales</taxon>
        <taxon>Planctomycetaceae</taxon>
        <taxon>Caulifigura</taxon>
    </lineage>
</organism>
<feature type="chain" id="PRO_5022209376" evidence="3">
    <location>
        <begin position="23"/>
        <end position="557"/>
    </location>
</feature>
<accession>A0A517SDY3</accession>
<evidence type="ECO:0000313" key="5">
    <source>
        <dbReference type="EMBL" id="QDT54334.1"/>
    </source>
</evidence>
<comment type="similarity">
    <text evidence="1">Belongs to the metallo-dependent hydrolases superfamily. NagA family.</text>
</comment>
<reference evidence="5 6" key="1">
    <citation type="submission" date="2019-02" db="EMBL/GenBank/DDBJ databases">
        <title>Deep-cultivation of Planctomycetes and their phenomic and genomic characterization uncovers novel biology.</title>
        <authorList>
            <person name="Wiegand S."/>
            <person name="Jogler M."/>
            <person name="Boedeker C."/>
            <person name="Pinto D."/>
            <person name="Vollmers J."/>
            <person name="Rivas-Marin E."/>
            <person name="Kohn T."/>
            <person name="Peeters S.H."/>
            <person name="Heuer A."/>
            <person name="Rast P."/>
            <person name="Oberbeckmann S."/>
            <person name="Bunk B."/>
            <person name="Jeske O."/>
            <person name="Meyerdierks A."/>
            <person name="Storesund J.E."/>
            <person name="Kallscheuer N."/>
            <person name="Luecker S."/>
            <person name="Lage O.M."/>
            <person name="Pohl T."/>
            <person name="Merkel B.J."/>
            <person name="Hornburger P."/>
            <person name="Mueller R.-W."/>
            <person name="Bruemmer F."/>
            <person name="Labrenz M."/>
            <person name="Spormann A.M."/>
            <person name="Op den Camp H."/>
            <person name="Overmann J."/>
            <person name="Amann R."/>
            <person name="Jetten M.S.M."/>
            <person name="Mascher T."/>
            <person name="Medema M.H."/>
            <person name="Devos D.P."/>
            <person name="Kaster A.-K."/>
            <person name="Ovreas L."/>
            <person name="Rohde M."/>
            <person name="Galperin M.Y."/>
            <person name="Jogler C."/>
        </authorList>
    </citation>
    <scope>NUCLEOTIDE SEQUENCE [LARGE SCALE GENOMIC DNA]</scope>
    <source>
        <strain evidence="5 6">Pan44</strain>
    </source>
</reference>
<dbReference type="InterPro" id="IPR032466">
    <property type="entry name" value="Metal_Hydrolase"/>
</dbReference>
<sequence precursor="true">MVRLRVLLSATLLLAVASTCQAQRPLNPDVLLKNALIVDGSGQPGAVGDVAIAGNRIIAVGTFEAGAPLRTIDCSGLVVCPGFIDLHNHSDTQIVSPRTRSNMNFVLQGCTTVLTGNCGSGPVNAGAYLDKVDASGAGTNVAHLLPQGALRGDVIGLDRRKATPEEIETMRGLADRAMRDGVWGMSTGLIYVPSSYADTAEIASIAEVVGRHGGVYASHIRGEGLDLLKSVEEVLEIGRAGNLPTHVSHFKCSGKDAWGLAREAIAMIDAAREKGVVITADQYPYVASSTSLDAVVIPTYARAGGTRKLLERWNDPQIGPTLAAEIEDSIKKKDDGRLVRIARFSHKPAWIGKSLYEIAQSEEKTPLQITRVIMENGGAGVVHFGMNEEEVRAIMLRPWVATASDGRADLPSIDKPHPRLYGTFPRKIGYYAIREKVIPLEMAIRSASGLPADIFGFSNPDAYLTTAKSGTRDGAKPTAELPRGYLKPGMAADVVAFDPKAFIDKATFDEPDRYSEGIRHMWVNGVLTVRDSQPTGALGGVALRHRSTAVSPAEASE</sequence>
<keyword evidence="3" id="KW-0732">Signal</keyword>
<name>A0A517SDY3_9PLAN</name>
<dbReference type="SUPFAM" id="SSF51556">
    <property type="entry name" value="Metallo-dependent hydrolases"/>
    <property type="match status" value="1"/>
</dbReference>
<evidence type="ECO:0000256" key="1">
    <source>
        <dbReference type="ARBA" id="ARBA00010716"/>
    </source>
</evidence>
<keyword evidence="2 5" id="KW-0378">Hydrolase</keyword>
<dbReference type="RefSeq" id="WP_145030204.1">
    <property type="nucleotide sequence ID" value="NZ_CP036271.1"/>
</dbReference>
<proteinExistence type="inferred from homology"/>
<evidence type="ECO:0000256" key="3">
    <source>
        <dbReference type="SAM" id="SignalP"/>
    </source>
</evidence>
<dbReference type="InterPro" id="IPR013108">
    <property type="entry name" value="Amidohydro_3"/>
</dbReference>
<dbReference type="PANTHER" id="PTHR11113:SF14">
    <property type="entry name" value="N-ACETYLGLUCOSAMINE-6-PHOSPHATE DEACETYLASE"/>
    <property type="match status" value="1"/>
</dbReference>
<dbReference type="KEGG" id="ccos:Pan44_23630"/>
<dbReference type="OrthoDB" id="9775607at2"/>
<dbReference type="AlphaFoldDB" id="A0A517SDY3"/>
<evidence type="ECO:0000313" key="6">
    <source>
        <dbReference type="Proteomes" id="UP000315700"/>
    </source>
</evidence>
<dbReference type="SUPFAM" id="SSF51338">
    <property type="entry name" value="Composite domain of metallo-dependent hydrolases"/>
    <property type="match status" value="1"/>
</dbReference>
<dbReference type="InterPro" id="IPR023100">
    <property type="entry name" value="D-aminoacylase_insert_dom_sf"/>
</dbReference>
<dbReference type="PANTHER" id="PTHR11113">
    <property type="entry name" value="N-ACETYLGLUCOSAMINE-6-PHOSPHATE DEACETYLASE"/>
    <property type="match status" value="1"/>
</dbReference>
<dbReference type="EC" id="3.5.1.81" evidence="5"/>
<dbReference type="Pfam" id="PF07969">
    <property type="entry name" value="Amidohydro_3"/>
    <property type="match status" value="1"/>
</dbReference>
<dbReference type="InterPro" id="IPR011059">
    <property type="entry name" value="Metal-dep_hydrolase_composite"/>
</dbReference>
<feature type="domain" description="Amidohydrolase 3" evidence="4">
    <location>
        <begin position="70"/>
        <end position="528"/>
    </location>
</feature>